<reference evidence="4" key="1">
    <citation type="submission" date="2020-07" db="EMBL/GenBank/DDBJ databases">
        <title>Genome Sequences for Panteoa spp. that cause Center Rot in Onions.</title>
        <authorList>
            <person name="Asselin J.A."/>
            <person name="Helmann T."/>
            <person name="Beer S."/>
            <person name="Stodghill P."/>
        </authorList>
    </citation>
    <scope>NUCLEOTIDE SEQUENCE</scope>
    <source>
        <strain evidence="4">OC5a</strain>
        <plasmid evidence="4">pOC5aA</plasmid>
    </source>
</reference>
<feature type="region of interest" description="Disordered" evidence="1">
    <location>
        <begin position="1"/>
        <end position="25"/>
    </location>
</feature>
<dbReference type="GO" id="GO:0016757">
    <property type="term" value="F:glycosyltransferase activity"/>
    <property type="evidence" value="ECO:0007669"/>
    <property type="project" value="UniProtKB-ARBA"/>
</dbReference>
<name>A0A8A4K452_PANAN</name>
<dbReference type="PANTHER" id="PTHR31616">
    <property type="entry name" value="TREHALASE"/>
    <property type="match status" value="1"/>
</dbReference>
<dbReference type="Pfam" id="PF00723">
    <property type="entry name" value="Glyco_hydro_15"/>
    <property type="match status" value="1"/>
</dbReference>
<organism evidence="4 5">
    <name type="scientific">Pantoea ananas</name>
    <name type="common">Erwinia uredovora</name>
    <dbReference type="NCBI Taxonomy" id="553"/>
    <lineage>
        <taxon>Bacteria</taxon>
        <taxon>Pseudomonadati</taxon>
        <taxon>Pseudomonadota</taxon>
        <taxon>Gammaproteobacteria</taxon>
        <taxon>Enterobacterales</taxon>
        <taxon>Erwiniaceae</taxon>
        <taxon>Pantoea</taxon>
    </lineage>
</organism>
<dbReference type="Proteomes" id="UP000663901">
    <property type="component" value="Plasmid pOC5aA"/>
</dbReference>
<dbReference type="PANTHER" id="PTHR31616:SF0">
    <property type="entry name" value="GLUCAN 1,4-ALPHA-GLUCOSIDASE"/>
    <property type="match status" value="1"/>
</dbReference>
<dbReference type="CDD" id="cd07430">
    <property type="entry name" value="GH15_N"/>
    <property type="match status" value="1"/>
</dbReference>
<dbReference type="RefSeq" id="WP_207806247.1">
    <property type="nucleotide sequence ID" value="NZ_CP059083.1"/>
</dbReference>
<dbReference type="InterPro" id="IPR015220">
    <property type="entry name" value="Glucodextranase_N"/>
</dbReference>
<dbReference type="EMBL" id="CP059083">
    <property type="protein sequence ID" value="QTC44300.1"/>
    <property type="molecule type" value="Genomic_DNA"/>
</dbReference>
<dbReference type="AlphaFoldDB" id="A0A8A4K452"/>
<keyword evidence="4" id="KW-0614">Plasmid</keyword>
<sequence>MSNADSDAVPLQTCMKHDDPPLRAGVDAAPGRPGIEARWTSSAKSGIGTALSSDSRVWFTLSHGVLNEIYYPRVDSACTRDCVFVITGPEGYFSEEKRDCLTETRPHSPGIPAFTITNTARDGLYRLEKDIITDPARDCVLQRVRFTALKGNVEHYTVTALLAPHLVNAGQMNAAWIGEFDDKPVLFATGRSRYLALVCDIPWTAMSARFVGMSDGWQQLKEQGRLVNQYRRADDGNVALAGELAFTSACSEATLAIGFGQTESEAAAAATASLNAGFDKARDGYIRNWQAWQDRLIPLDQEARNGVNTYRVSTAVLASHRAADCPGAVVASLTIPWGFSKGDDDLGGYHLVWPRDLVETAGGFLAAGDADQALAILEYLRRVQEPSGRWPQNLWLDGKPYWPGIQMDECAFPLLLMDMLRRLGYLDNKAQKRFMPMLRRAACYILTNGPATAEDRWEEDSGYSPFTLAVEIAALLAAADLLSIDGDEAAANHLRETADCWNEQIEKWTFAGDPHFCTSIGISGHYVRIAPSGATDEVSASGNTEIRNQTPDRALLPTADVLSPDALALVRFGLRAADDPHILDTIKAIDHSLRVDLPQGPLWYRYTGDGYGEHADGAPFDGIGQGRPWPLLAGERAHYELAAGRHDAAEALLATLEKSAGSGGLLPEQVWDGPDIPDKALFFGRPSGSAMPLVWAHSEHIKLLRSLRDGAVFDMPPQGVERYIRNQTGSHLRIWRFNNRVSSLPVGKQLRLETEANALVHWSTDDWATVSDSPARSSGLGTYYVDLPVQHETAGTRVVFTFYWPDVEHWENTDFTVHVVNEPNDQTRIGNGE</sequence>
<feature type="domain" description="Glucodextranase N-terminal" evidence="3">
    <location>
        <begin position="29"/>
        <end position="293"/>
    </location>
</feature>
<evidence type="ECO:0000313" key="4">
    <source>
        <dbReference type="EMBL" id="QTC44300.1"/>
    </source>
</evidence>
<dbReference type="SUPFAM" id="SSF74650">
    <property type="entry name" value="Galactose mutarotase-like"/>
    <property type="match status" value="1"/>
</dbReference>
<dbReference type="GO" id="GO:0004339">
    <property type="term" value="F:glucan 1,4-alpha-glucosidase activity"/>
    <property type="evidence" value="ECO:0007669"/>
    <property type="project" value="UniProtKB-EC"/>
</dbReference>
<evidence type="ECO:0000259" key="2">
    <source>
        <dbReference type="Pfam" id="PF00723"/>
    </source>
</evidence>
<dbReference type="GO" id="GO:0030246">
    <property type="term" value="F:carbohydrate binding"/>
    <property type="evidence" value="ECO:0007669"/>
    <property type="project" value="InterPro"/>
</dbReference>
<gene>
    <name evidence="4" type="ORF">H0Z12_00035</name>
</gene>
<dbReference type="InterPro" id="IPR012341">
    <property type="entry name" value="6hp_glycosidase-like_sf"/>
</dbReference>
<dbReference type="Gene3D" id="1.50.10.10">
    <property type="match status" value="1"/>
</dbReference>
<dbReference type="Gene3D" id="2.70.98.10">
    <property type="match status" value="1"/>
</dbReference>
<dbReference type="InterPro" id="IPR006425">
    <property type="entry name" value="Glucoamylase_bac"/>
</dbReference>
<dbReference type="InterPro" id="IPR011013">
    <property type="entry name" value="Gal_mutarotase_sf_dom"/>
</dbReference>
<evidence type="ECO:0000259" key="3">
    <source>
        <dbReference type="Pfam" id="PF09137"/>
    </source>
</evidence>
<dbReference type="InterPro" id="IPR014718">
    <property type="entry name" value="GH-type_carb-bd"/>
</dbReference>
<dbReference type="SUPFAM" id="SSF48208">
    <property type="entry name" value="Six-hairpin glycosidases"/>
    <property type="match status" value="1"/>
</dbReference>
<dbReference type="InterPro" id="IPR011613">
    <property type="entry name" value="GH15-like"/>
</dbReference>
<protein>
    <submittedName>
        <fullName evidence="4">Glucan 1,4-alpha-glucosidase</fullName>
        <ecNumber evidence="4">3.2.1.3</ecNumber>
    </submittedName>
</protein>
<evidence type="ECO:0000313" key="5">
    <source>
        <dbReference type="Proteomes" id="UP000663901"/>
    </source>
</evidence>
<dbReference type="Pfam" id="PF09137">
    <property type="entry name" value="Glucodextran_N"/>
    <property type="match status" value="1"/>
</dbReference>
<dbReference type="InterPro" id="IPR008928">
    <property type="entry name" value="6-hairpin_glycosidase_sf"/>
</dbReference>
<dbReference type="GO" id="GO:0005975">
    <property type="term" value="P:carbohydrate metabolic process"/>
    <property type="evidence" value="ECO:0007669"/>
    <property type="project" value="InterPro"/>
</dbReference>
<geneLocation type="plasmid" evidence="4 5">
    <name>pOC5aA</name>
</geneLocation>
<dbReference type="EC" id="3.2.1.3" evidence="4"/>
<dbReference type="NCBIfam" id="TIGR01535">
    <property type="entry name" value="glucan_glucosid"/>
    <property type="match status" value="1"/>
</dbReference>
<feature type="domain" description="GH15-like" evidence="2">
    <location>
        <begin position="325"/>
        <end position="703"/>
    </location>
</feature>
<keyword evidence="4" id="KW-0378">Hydrolase</keyword>
<proteinExistence type="predicted"/>
<keyword evidence="4" id="KW-0326">Glycosidase</keyword>
<accession>A0A8A4K452</accession>
<evidence type="ECO:0000256" key="1">
    <source>
        <dbReference type="SAM" id="MobiDB-lite"/>
    </source>
</evidence>